<dbReference type="Proteomes" id="UP000271974">
    <property type="component" value="Unassembled WGS sequence"/>
</dbReference>
<dbReference type="GO" id="GO:0005615">
    <property type="term" value="C:extracellular space"/>
    <property type="evidence" value="ECO:0007669"/>
    <property type="project" value="TreeGrafter"/>
</dbReference>
<sequence length="127" mass="14953">FSFFRETYHGRIETSTPYLFLTFPPWFERKYPELIKTLKINQNRLSSHYDVYETMKDILFLKGHKRPEGTVQERGISLFREIPKARTCRNAGIPDEFCACGKFQEPKVTRETISILGITLLNKINSF</sequence>
<dbReference type="OrthoDB" id="6098511at2759"/>
<dbReference type="EMBL" id="RQTK01000293">
    <property type="protein sequence ID" value="RUS82287.1"/>
    <property type="molecule type" value="Genomic_DNA"/>
</dbReference>
<accession>A0A433TL13</accession>
<dbReference type="PANTHER" id="PTHR10974:SF1">
    <property type="entry name" value="FI08016P-RELATED"/>
    <property type="match status" value="1"/>
</dbReference>
<dbReference type="Pfam" id="PF02995">
    <property type="entry name" value="DUF229"/>
    <property type="match status" value="1"/>
</dbReference>
<protein>
    <submittedName>
        <fullName evidence="1">Uncharacterized protein</fullName>
    </submittedName>
</protein>
<dbReference type="InterPro" id="IPR004245">
    <property type="entry name" value="DUF229"/>
</dbReference>
<reference evidence="1 2" key="1">
    <citation type="submission" date="2019-01" db="EMBL/GenBank/DDBJ databases">
        <title>A draft genome assembly of the solar-powered sea slug Elysia chlorotica.</title>
        <authorList>
            <person name="Cai H."/>
            <person name="Li Q."/>
            <person name="Fang X."/>
            <person name="Li J."/>
            <person name="Curtis N.E."/>
            <person name="Altenburger A."/>
            <person name="Shibata T."/>
            <person name="Feng M."/>
            <person name="Maeda T."/>
            <person name="Schwartz J.A."/>
            <person name="Shigenobu S."/>
            <person name="Lundholm N."/>
            <person name="Nishiyama T."/>
            <person name="Yang H."/>
            <person name="Hasebe M."/>
            <person name="Li S."/>
            <person name="Pierce S.K."/>
            <person name="Wang J."/>
        </authorList>
    </citation>
    <scope>NUCLEOTIDE SEQUENCE [LARGE SCALE GENOMIC DNA]</scope>
    <source>
        <strain evidence="1">EC2010</strain>
        <tissue evidence="1">Whole organism of an adult</tissue>
    </source>
</reference>
<proteinExistence type="predicted"/>
<comment type="caution">
    <text evidence="1">The sequence shown here is derived from an EMBL/GenBank/DDBJ whole genome shotgun (WGS) entry which is preliminary data.</text>
</comment>
<gene>
    <name evidence="1" type="ORF">EGW08_009965</name>
</gene>
<dbReference type="PANTHER" id="PTHR10974">
    <property type="entry name" value="FI08016P-RELATED"/>
    <property type="match status" value="1"/>
</dbReference>
<name>A0A433TL13_ELYCH</name>
<dbReference type="STRING" id="188477.A0A433TL13"/>
<organism evidence="1 2">
    <name type="scientific">Elysia chlorotica</name>
    <name type="common">Eastern emerald elysia</name>
    <name type="synonym">Sea slug</name>
    <dbReference type="NCBI Taxonomy" id="188477"/>
    <lineage>
        <taxon>Eukaryota</taxon>
        <taxon>Metazoa</taxon>
        <taxon>Spiralia</taxon>
        <taxon>Lophotrochozoa</taxon>
        <taxon>Mollusca</taxon>
        <taxon>Gastropoda</taxon>
        <taxon>Heterobranchia</taxon>
        <taxon>Euthyneura</taxon>
        <taxon>Panpulmonata</taxon>
        <taxon>Sacoglossa</taxon>
        <taxon>Placobranchoidea</taxon>
        <taxon>Plakobranchidae</taxon>
        <taxon>Elysia</taxon>
    </lineage>
</organism>
<evidence type="ECO:0000313" key="1">
    <source>
        <dbReference type="EMBL" id="RUS82287.1"/>
    </source>
</evidence>
<feature type="non-terminal residue" evidence="1">
    <location>
        <position position="1"/>
    </location>
</feature>
<dbReference type="AlphaFoldDB" id="A0A433TL13"/>
<evidence type="ECO:0000313" key="2">
    <source>
        <dbReference type="Proteomes" id="UP000271974"/>
    </source>
</evidence>
<feature type="non-terminal residue" evidence="1">
    <location>
        <position position="127"/>
    </location>
</feature>
<keyword evidence="2" id="KW-1185">Reference proteome</keyword>